<comment type="caution">
    <text evidence="1">The sequence shown here is derived from an EMBL/GenBank/DDBJ whole genome shotgun (WGS) entry which is preliminary data.</text>
</comment>
<proteinExistence type="predicted"/>
<gene>
    <name evidence="1" type="ORF">CA85_27540</name>
</gene>
<sequence>MTFHLLPQKHVRPSESLLGIGAVVLKSLNDRPKYLDEVWSDVQKTEAIKIRLHGSVSLDTIVLAIDFLYIVGAVKLNKRGQLEHASN</sequence>
<evidence type="ECO:0000313" key="1">
    <source>
        <dbReference type="EMBL" id="TWT66657.1"/>
    </source>
</evidence>
<organism evidence="1 2">
    <name type="scientific">Allorhodopirellula solitaria</name>
    <dbReference type="NCBI Taxonomy" id="2527987"/>
    <lineage>
        <taxon>Bacteria</taxon>
        <taxon>Pseudomonadati</taxon>
        <taxon>Planctomycetota</taxon>
        <taxon>Planctomycetia</taxon>
        <taxon>Pirellulales</taxon>
        <taxon>Pirellulaceae</taxon>
        <taxon>Allorhodopirellula</taxon>
    </lineage>
</organism>
<dbReference type="Proteomes" id="UP000318053">
    <property type="component" value="Unassembled WGS sequence"/>
</dbReference>
<dbReference type="RefSeq" id="WP_186774911.1">
    <property type="nucleotide sequence ID" value="NZ_SJPK01000005.1"/>
</dbReference>
<accession>A0A5C5XTV5</accession>
<dbReference type="EMBL" id="SJPK01000005">
    <property type="protein sequence ID" value="TWT66657.1"/>
    <property type="molecule type" value="Genomic_DNA"/>
</dbReference>
<protein>
    <submittedName>
        <fullName evidence="1">Uncharacterized protein</fullName>
    </submittedName>
</protein>
<dbReference type="InterPro" id="IPR046897">
    <property type="entry name" value="ABC-3C_MC6"/>
</dbReference>
<name>A0A5C5XTV5_9BACT</name>
<dbReference type="AlphaFoldDB" id="A0A5C5XTV5"/>
<reference evidence="1 2" key="1">
    <citation type="submission" date="2019-02" db="EMBL/GenBank/DDBJ databases">
        <title>Deep-cultivation of Planctomycetes and their phenomic and genomic characterization uncovers novel biology.</title>
        <authorList>
            <person name="Wiegand S."/>
            <person name="Jogler M."/>
            <person name="Boedeker C."/>
            <person name="Pinto D."/>
            <person name="Vollmers J."/>
            <person name="Rivas-Marin E."/>
            <person name="Kohn T."/>
            <person name="Peeters S.H."/>
            <person name="Heuer A."/>
            <person name="Rast P."/>
            <person name="Oberbeckmann S."/>
            <person name="Bunk B."/>
            <person name="Jeske O."/>
            <person name="Meyerdierks A."/>
            <person name="Storesund J.E."/>
            <person name="Kallscheuer N."/>
            <person name="Luecker S."/>
            <person name="Lage O.M."/>
            <person name="Pohl T."/>
            <person name="Merkel B.J."/>
            <person name="Hornburger P."/>
            <person name="Mueller R.-W."/>
            <person name="Bruemmer F."/>
            <person name="Labrenz M."/>
            <person name="Spormann A.M."/>
            <person name="Op Den Camp H."/>
            <person name="Overmann J."/>
            <person name="Amann R."/>
            <person name="Jetten M.S.M."/>
            <person name="Mascher T."/>
            <person name="Medema M.H."/>
            <person name="Devos D.P."/>
            <person name="Kaster A.-K."/>
            <person name="Ovreas L."/>
            <person name="Rohde M."/>
            <person name="Galperin M.Y."/>
            <person name="Jogler C."/>
        </authorList>
    </citation>
    <scope>NUCLEOTIDE SEQUENCE [LARGE SCALE GENOMIC DNA]</scope>
    <source>
        <strain evidence="1 2">CA85</strain>
    </source>
</reference>
<dbReference type="Pfam" id="PF20293">
    <property type="entry name" value="MC6"/>
    <property type="match status" value="1"/>
</dbReference>
<evidence type="ECO:0000313" key="2">
    <source>
        <dbReference type="Proteomes" id="UP000318053"/>
    </source>
</evidence>
<keyword evidence="2" id="KW-1185">Reference proteome</keyword>